<evidence type="ECO:0000256" key="1">
    <source>
        <dbReference type="ARBA" id="ARBA00008834"/>
    </source>
</evidence>
<evidence type="ECO:0000313" key="5">
    <source>
        <dbReference type="EMBL" id="KPW67292.1"/>
    </source>
</evidence>
<evidence type="ECO:0000313" key="8">
    <source>
        <dbReference type="Proteomes" id="UP000281372"/>
    </source>
</evidence>
<comment type="caution">
    <text evidence="5">The sequence shown here is derived from an EMBL/GenBank/DDBJ whole genome shotgun (WGS) entry which is preliminary data.</text>
</comment>
<dbReference type="SUPFAM" id="SSF51126">
    <property type="entry name" value="Pectin lyase-like"/>
    <property type="match status" value="1"/>
</dbReference>
<dbReference type="InterPro" id="IPR011050">
    <property type="entry name" value="Pectin_lyase_fold/virulence"/>
</dbReference>
<organism evidence="5 7">
    <name type="scientific">Pseudomonas cannabina</name>
    <dbReference type="NCBI Taxonomy" id="86840"/>
    <lineage>
        <taxon>Bacteria</taxon>
        <taxon>Pseudomonadati</taxon>
        <taxon>Pseudomonadota</taxon>
        <taxon>Gammaproteobacteria</taxon>
        <taxon>Pseudomonadales</taxon>
        <taxon>Pseudomonadaceae</taxon>
        <taxon>Pseudomonas</taxon>
    </lineage>
</organism>
<evidence type="ECO:0000256" key="4">
    <source>
        <dbReference type="RuleBase" id="RU361169"/>
    </source>
</evidence>
<dbReference type="InterPro" id="IPR012334">
    <property type="entry name" value="Pectin_lyas_fold"/>
</dbReference>
<dbReference type="PANTHER" id="PTHR31339">
    <property type="entry name" value="PECTIN LYASE-RELATED"/>
    <property type="match status" value="1"/>
</dbReference>
<comment type="similarity">
    <text evidence="1 4">Belongs to the glycosyl hydrolase 28 family.</text>
</comment>
<dbReference type="Proteomes" id="UP000281372">
    <property type="component" value="Unassembled WGS sequence"/>
</dbReference>
<accession>A0A0P9MF76</accession>
<dbReference type="Pfam" id="PF00295">
    <property type="entry name" value="Glyco_hydro_28"/>
    <property type="match status" value="1"/>
</dbReference>
<dbReference type="EMBL" id="RBOW01000697">
    <property type="protein sequence ID" value="RMN24760.1"/>
    <property type="molecule type" value="Genomic_DNA"/>
</dbReference>
<dbReference type="EMBL" id="LJPX01000519">
    <property type="protein sequence ID" value="KPW67292.1"/>
    <property type="molecule type" value="Genomic_DNA"/>
</dbReference>
<protein>
    <submittedName>
        <fullName evidence="5">Polygalacturonase</fullName>
    </submittedName>
</protein>
<dbReference type="Proteomes" id="UP000050564">
    <property type="component" value="Unassembled WGS sequence"/>
</dbReference>
<dbReference type="InterPro" id="IPR000743">
    <property type="entry name" value="Glyco_hydro_28"/>
</dbReference>
<dbReference type="PANTHER" id="PTHR31339:SF9">
    <property type="entry name" value="PLASMIN AND FIBRONECTIN-BINDING PROTEIN A"/>
    <property type="match status" value="1"/>
</dbReference>
<evidence type="ECO:0000313" key="6">
    <source>
        <dbReference type="EMBL" id="RMN24760.1"/>
    </source>
</evidence>
<proteinExistence type="inferred from homology"/>
<evidence type="ECO:0000313" key="7">
    <source>
        <dbReference type="Proteomes" id="UP000050564"/>
    </source>
</evidence>
<name>A0A0P9MF76_PSECA</name>
<dbReference type="Gene3D" id="2.160.20.10">
    <property type="entry name" value="Single-stranded right-handed beta-helix, Pectin lyase-like"/>
    <property type="match status" value="1"/>
</dbReference>
<gene>
    <name evidence="5" type="ORF">ALO81_04781</name>
    <name evidence="6" type="ORF">ALQ64_05205</name>
</gene>
<sequence length="570" mass="59980">MKRLIGCARLPDRLIERPHLCVQTIDKTGKVSMSMQSFIAAVQKNGARTFRQASWIATSVAVSLTGILPAQAAGDPAVVTPWGTINEPPSPPVCKQLPATLTPKDGSLDSVDNAALDSRPDQDRIQSAINGCAAGQAVQLVKGADNNSAFLSGPLQLKSGVTLWIDEGVTLFASRNPKDYDNGKGTCGVTTVANQDACSSLISAKNTHASGVIGKGVIDGRGGSLLTAGANANLRSWWDLVYQKTLSNIYQQKPRLIQVSGGTDFVIQGLTLQNAPDFNIVTDGVTGVTVWGIKILTPSRVYSVEGYHCPTGSTPDQKTPGTCFTPETVKNTDGFDPGQSNKVLLAYSYISTGDDNVAIKSSRTSGSRDLMFAHNHFYYGHGLSIGSETNGGVHNVSVVDLSADGGDSQDGIGLRIKSGAKNGGTVDGISYENVCMRNVKFPMVFNTNYGNTSGTSYPDFSGITVKGFHYLNSPRFGGGKMTFAGYDDNGQKRPIAITLDNVVFDGTQPGFTALTATHFILGPGPVSFANKLVPSIKDDVTVSGTPGEGTPVDCTAAFVPLRTVLPGAPF</sequence>
<dbReference type="GO" id="GO:0005975">
    <property type="term" value="P:carbohydrate metabolic process"/>
    <property type="evidence" value="ECO:0007669"/>
    <property type="project" value="InterPro"/>
</dbReference>
<dbReference type="InterPro" id="IPR051801">
    <property type="entry name" value="GH28_Enzymes"/>
</dbReference>
<dbReference type="PROSITE" id="PS00502">
    <property type="entry name" value="POLYGALACTURONASE"/>
    <property type="match status" value="1"/>
</dbReference>
<dbReference type="GO" id="GO:0004650">
    <property type="term" value="F:polygalacturonase activity"/>
    <property type="evidence" value="ECO:0007669"/>
    <property type="project" value="InterPro"/>
</dbReference>
<dbReference type="AlphaFoldDB" id="A0A0P9MF76"/>
<reference evidence="6 8" key="2">
    <citation type="submission" date="2018-08" db="EMBL/GenBank/DDBJ databases">
        <title>Recombination of ecologically and evolutionarily significant loci maintains genetic cohesion in the Pseudomonas syringae species complex.</title>
        <authorList>
            <person name="Dillon M."/>
            <person name="Thakur S."/>
            <person name="Almeida R.N.D."/>
            <person name="Weir B.S."/>
            <person name="Guttman D.S."/>
        </authorList>
    </citation>
    <scope>NUCLEOTIDE SEQUENCE [LARGE SCALE GENOMIC DNA]</scope>
    <source>
        <strain evidence="6 8">ICMP 2821</strain>
    </source>
</reference>
<keyword evidence="3 4" id="KW-0326">Glycosidase</keyword>
<keyword evidence="2 4" id="KW-0378">Hydrolase</keyword>
<reference evidence="5 7" key="1">
    <citation type="submission" date="2015-09" db="EMBL/GenBank/DDBJ databases">
        <title>Genome announcement of multiple Pseudomonas syringae strains.</title>
        <authorList>
            <person name="Thakur S."/>
            <person name="Wang P.W."/>
            <person name="Gong Y."/>
            <person name="Weir B.S."/>
            <person name="Guttman D.S."/>
        </authorList>
    </citation>
    <scope>NUCLEOTIDE SEQUENCE [LARGE SCALE GENOMIC DNA]</scope>
    <source>
        <strain evidence="5 7">ICMP2823</strain>
    </source>
</reference>
<dbReference type="PATRIC" id="fig|86840.3.peg.3165"/>
<evidence type="ECO:0000256" key="3">
    <source>
        <dbReference type="ARBA" id="ARBA00023295"/>
    </source>
</evidence>
<evidence type="ECO:0000256" key="2">
    <source>
        <dbReference type="ARBA" id="ARBA00022801"/>
    </source>
</evidence>